<feature type="region of interest" description="Disordered" evidence="1">
    <location>
        <begin position="1318"/>
        <end position="1353"/>
    </location>
</feature>
<feature type="compositionally biased region" description="Low complexity" evidence="1">
    <location>
        <begin position="318"/>
        <end position="345"/>
    </location>
</feature>
<accession>A0A399JH08</accession>
<keyword evidence="2" id="KW-0378">Hydrolase</keyword>
<dbReference type="EMBL" id="QQXK01000003">
    <property type="protein sequence ID" value="RII43452.1"/>
    <property type="molecule type" value="Genomic_DNA"/>
</dbReference>
<keyword evidence="3" id="KW-1185">Reference proteome</keyword>
<feature type="region of interest" description="Disordered" evidence="1">
    <location>
        <begin position="225"/>
        <end position="363"/>
    </location>
</feature>
<keyword evidence="2" id="KW-0347">Helicase</keyword>
<evidence type="ECO:0000313" key="2">
    <source>
        <dbReference type="EMBL" id="RII43452.1"/>
    </source>
</evidence>
<dbReference type="GO" id="GO:0004386">
    <property type="term" value="F:helicase activity"/>
    <property type="evidence" value="ECO:0007669"/>
    <property type="project" value="UniProtKB-KW"/>
</dbReference>
<dbReference type="Proteomes" id="UP000265419">
    <property type="component" value="Unassembled WGS sequence"/>
</dbReference>
<keyword evidence="2" id="KW-0067">ATP-binding</keyword>
<protein>
    <submittedName>
        <fullName evidence="2">DNA helicase</fullName>
    </submittedName>
</protein>
<feature type="compositionally biased region" description="Low complexity" evidence="1">
    <location>
        <begin position="1323"/>
        <end position="1343"/>
    </location>
</feature>
<evidence type="ECO:0000256" key="1">
    <source>
        <dbReference type="SAM" id="MobiDB-lite"/>
    </source>
</evidence>
<dbReference type="Gene3D" id="3.40.50.300">
    <property type="entry name" value="P-loop containing nucleotide triphosphate hydrolases"/>
    <property type="match status" value="1"/>
</dbReference>
<comment type="caution">
    <text evidence="2">The sequence shown here is derived from an EMBL/GenBank/DDBJ whole genome shotgun (WGS) entry which is preliminary data.</text>
</comment>
<gene>
    <name evidence="2" type="ORF">DWB68_02290</name>
</gene>
<name>A0A399JH08_9MICC</name>
<sequence>MQSLGSGSGTDTLLHFVPSERNSVELTHAHPSGLAQLLAGRRTRLSTLLRDPVQYSQARRTARAIGARIEDVAAQRGIEVGYLASGLVTWRTLRQGGNDFYSAPVMLGHVSLERRDGVDDEELQIAERSTPNPALLRHLRHAFGISIDATTLSDAAYVTARFDPSAPLQVLREALRDIPGLVVADRLVVSTFADVADPADPGVVSPQHPVVAALMDAVGDDTVHTSRHSRLAARNAAKAAKAEPAEAAEAAAGEEHDDAAAGGGEQGASAGEASVEAPGAAGVASDDAAAAEPAEAAGEETAEADAPSSGTEETPRILAPGEPDPADAAAEAAQGAAERAALAAQSPTLRDDVTTPGSDERDPADELLVLDADEEAYAALDLVSRGRSLTLSAPPGTGGTTFAVNAAVRLAAQGKRVLVVAEREQSVTDFIAQLGLRGLDTLALPLRRDVDAEELRRRLVEAVLRNEQASEPHPRTNESLLRDRRVSLLEHVRSLRSVRPRWNASPLQAMQELARVTSRVPAPSTTVRLKRSVLDAMPERGPVATQLMRAAELGAFDDATRTSPWFGARLSHRGQAESALELVRSLAKDVPPLRAKLEATAKATRIKPVRTFEQWGKTLRLLVDVRHSLDHFEPDIFDKAVDDLIAATASPAWRKDRGIEMSSMTRSRLRRVAKEYVRPGVHIEDLHTALTQVQTQRKAWEVLATDRRYPTVPSGLEAVLATFREVSARLEKLEAVLPAPVEEGRTLRGLPAAELESTLERLVAAEADLEVLPERTLLLQTLREQGLGELLQDFERRGVLRELIPSELDQAWWQSVLEAMVSGDDYLALQDGRVLGRAQREFAQADAKHIASGAEAVKHRLAERWRGALADHRVAARDLRALLKIGDPTVAQFAAISPDLTGALVPIWIGAPLFLPSALPRWSRFDATILLDAESLSLVSALGAVGRSDQVIAIGDPGSGAPRPLNVTVDPGEASQARRVPLSAYEALAKVTPRRSLTRVHRPLDERLVQALSSHYDGELNAHPDPRTGERRAAVLHVPEGVSTAGQAAAESTQAEVDAVVELVFAQLAEHPERSLAVVAGNAHHARAVARGIGAALRAHPEAEPAFKRGYEPFVVTSAERLQGLRRDAVIFTLGYGRTVHGRPVHDFGQLGTPQGARAVAAALLSGREWVRIVSALSPSELDSGRLRHGSALLVTAMRALQQGGQDPAGAELSDPLMRDLAERLKVWGLQVSEAPYEGIDLAVFGPEGGDRPPVAVISDAGDDYASATVRQRSRILPLELVRRGWNPIQVWTIDVFSDPAAVARHIAAALGLQTPRGRHDASAQVGKAAGAAGGQSSDAPAEAAERGRRAGV</sequence>
<evidence type="ECO:0000313" key="3">
    <source>
        <dbReference type="Proteomes" id="UP000265419"/>
    </source>
</evidence>
<organism evidence="2 3">
    <name type="scientific">Galactobacter valiniphilus</name>
    <dbReference type="NCBI Taxonomy" id="2676122"/>
    <lineage>
        <taxon>Bacteria</taxon>
        <taxon>Bacillati</taxon>
        <taxon>Actinomycetota</taxon>
        <taxon>Actinomycetes</taxon>
        <taxon>Micrococcales</taxon>
        <taxon>Micrococcaceae</taxon>
        <taxon>Galactobacter</taxon>
    </lineage>
</organism>
<feature type="compositionally biased region" description="Basic and acidic residues" evidence="1">
    <location>
        <begin position="349"/>
        <end position="361"/>
    </location>
</feature>
<dbReference type="InterPro" id="IPR027417">
    <property type="entry name" value="P-loop_NTPase"/>
</dbReference>
<keyword evidence="2" id="KW-0547">Nucleotide-binding</keyword>
<feature type="compositionally biased region" description="Basic and acidic residues" evidence="1">
    <location>
        <begin position="1344"/>
        <end position="1353"/>
    </location>
</feature>
<dbReference type="SUPFAM" id="SSF52540">
    <property type="entry name" value="P-loop containing nucleoside triphosphate hydrolases"/>
    <property type="match status" value="1"/>
</dbReference>
<reference evidence="2 3" key="1">
    <citation type="submission" date="2018-07" db="EMBL/GenBank/DDBJ databases">
        <title>Arthrobacter sp. nov., isolated from raw cow's milk with high bacterial count.</title>
        <authorList>
            <person name="Hahne J."/>
            <person name="Isele D."/>
            <person name="Lipski A."/>
        </authorList>
    </citation>
    <scope>NUCLEOTIDE SEQUENCE [LARGE SCALE GENOMIC DNA]</scope>
    <source>
        <strain evidence="2 3">JZ R-35</strain>
    </source>
</reference>
<feature type="compositionally biased region" description="Low complexity" evidence="1">
    <location>
        <begin position="267"/>
        <end position="296"/>
    </location>
</feature>
<proteinExistence type="predicted"/>